<evidence type="ECO:0000313" key="2">
    <source>
        <dbReference type="EMBL" id="JAH87057.1"/>
    </source>
</evidence>
<proteinExistence type="predicted"/>
<reference evidence="2" key="2">
    <citation type="journal article" date="2015" name="Fish Shellfish Immunol.">
        <title>Early steps in the European eel (Anguilla anguilla)-Vibrio vulnificus interaction in the gills: Role of the RtxA13 toxin.</title>
        <authorList>
            <person name="Callol A."/>
            <person name="Pajuelo D."/>
            <person name="Ebbesson L."/>
            <person name="Teles M."/>
            <person name="MacKenzie S."/>
            <person name="Amaro C."/>
        </authorList>
    </citation>
    <scope>NUCLEOTIDE SEQUENCE</scope>
</reference>
<accession>A0A0E9W9M7</accession>
<keyword evidence="1" id="KW-0472">Membrane</keyword>
<protein>
    <submittedName>
        <fullName evidence="2">Uncharacterized protein</fullName>
    </submittedName>
</protein>
<keyword evidence="1" id="KW-0812">Transmembrane</keyword>
<dbReference type="EMBL" id="GBXM01021520">
    <property type="protein sequence ID" value="JAH87057.1"/>
    <property type="molecule type" value="Transcribed_RNA"/>
</dbReference>
<feature type="transmembrane region" description="Helical" evidence="1">
    <location>
        <begin position="6"/>
        <end position="24"/>
    </location>
</feature>
<keyword evidence="1" id="KW-1133">Transmembrane helix</keyword>
<organism evidence="2">
    <name type="scientific">Anguilla anguilla</name>
    <name type="common">European freshwater eel</name>
    <name type="synonym">Muraena anguilla</name>
    <dbReference type="NCBI Taxonomy" id="7936"/>
    <lineage>
        <taxon>Eukaryota</taxon>
        <taxon>Metazoa</taxon>
        <taxon>Chordata</taxon>
        <taxon>Craniata</taxon>
        <taxon>Vertebrata</taxon>
        <taxon>Euteleostomi</taxon>
        <taxon>Actinopterygii</taxon>
        <taxon>Neopterygii</taxon>
        <taxon>Teleostei</taxon>
        <taxon>Anguilliformes</taxon>
        <taxon>Anguillidae</taxon>
        <taxon>Anguilla</taxon>
    </lineage>
</organism>
<dbReference type="AlphaFoldDB" id="A0A0E9W9M7"/>
<reference evidence="2" key="1">
    <citation type="submission" date="2014-11" db="EMBL/GenBank/DDBJ databases">
        <authorList>
            <person name="Amaro Gonzalez C."/>
        </authorList>
    </citation>
    <scope>NUCLEOTIDE SEQUENCE</scope>
</reference>
<sequence length="46" mass="5126">MDGLTIIKALGYFICMGMGLFSIVENGDFRQKMATLEHGNQHTAHQ</sequence>
<name>A0A0E9W9M7_ANGAN</name>
<evidence type="ECO:0000256" key="1">
    <source>
        <dbReference type="SAM" id="Phobius"/>
    </source>
</evidence>